<dbReference type="AlphaFoldDB" id="A6HL95"/>
<evidence type="ECO:0000256" key="1">
    <source>
        <dbReference type="SAM" id="MobiDB-lite"/>
    </source>
</evidence>
<feature type="non-terminal residue" evidence="2">
    <location>
        <position position="62"/>
    </location>
</feature>
<accession>A6HL95</accession>
<reference evidence="2 3" key="1">
    <citation type="submission" date="2005-07" db="EMBL/GenBank/DDBJ databases">
        <authorList>
            <person name="Mural R.J."/>
            <person name="Li P.W."/>
            <person name="Adams M.D."/>
            <person name="Amanatides P.G."/>
            <person name="Baden-Tillson H."/>
            <person name="Barnstead M."/>
            <person name="Chin S.H."/>
            <person name="Dew I."/>
            <person name="Evans C.A."/>
            <person name="Ferriera S."/>
            <person name="Flanigan M."/>
            <person name="Fosler C."/>
            <person name="Glodek A."/>
            <person name="Gu Z."/>
            <person name="Holt R.A."/>
            <person name="Jennings D."/>
            <person name="Kraft C.L."/>
            <person name="Lu F."/>
            <person name="Nguyen T."/>
            <person name="Nusskern D.R."/>
            <person name="Pfannkoch C.M."/>
            <person name="Sitter C."/>
            <person name="Sutton G.G."/>
            <person name="Venter J.C."/>
            <person name="Wang Z."/>
            <person name="Woodage T."/>
            <person name="Zheng X.H."/>
            <person name="Zhong F."/>
        </authorList>
    </citation>
    <scope>NUCLEOTIDE SEQUENCE [LARGE SCALE GENOMIC DNA]</scope>
    <source>
        <strain>BN</strain>
        <strain evidence="3">Sprague-Dawley</strain>
    </source>
</reference>
<gene>
    <name evidence="2" type="ORF">rCG_33344</name>
</gene>
<evidence type="ECO:0000313" key="2">
    <source>
        <dbReference type="EMBL" id="EDM06800.1"/>
    </source>
</evidence>
<name>A6HL95_RAT</name>
<protein>
    <submittedName>
        <fullName evidence="2">RCG33344</fullName>
    </submittedName>
</protein>
<feature type="region of interest" description="Disordered" evidence="1">
    <location>
        <begin position="1"/>
        <end position="34"/>
    </location>
</feature>
<proteinExistence type="predicted"/>
<evidence type="ECO:0000313" key="3">
    <source>
        <dbReference type="Proteomes" id="UP000234681"/>
    </source>
</evidence>
<organism evidence="2 3">
    <name type="scientific">Rattus norvegicus</name>
    <name type="common">Rat</name>
    <dbReference type="NCBI Taxonomy" id="10116"/>
    <lineage>
        <taxon>Eukaryota</taxon>
        <taxon>Metazoa</taxon>
        <taxon>Chordata</taxon>
        <taxon>Craniata</taxon>
        <taxon>Vertebrata</taxon>
        <taxon>Euteleostomi</taxon>
        <taxon>Mammalia</taxon>
        <taxon>Eutheria</taxon>
        <taxon>Euarchontoglires</taxon>
        <taxon>Glires</taxon>
        <taxon>Rodentia</taxon>
        <taxon>Myomorpha</taxon>
        <taxon>Muroidea</taxon>
        <taxon>Muridae</taxon>
        <taxon>Murinae</taxon>
        <taxon>Rattus</taxon>
    </lineage>
</organism>
<sequence length="62" mass="6822">MLRTRSTQSLGTNADSPGTTVHYQRSTQKQVSSMKPMGTISNTAYFFPPNSTFSVSSVDLYL</sequence>
<dbReference type="Proteomes" id="UP000234681">
    <property type="component" value="Chromosome 10"/>
</dbReference>
<dbReference type="EMBL" id="CH473948">
    <property type="protein sequence ID" value="EDM06800.1"/>
    <property type="molecule type" value="Genomic_DNA"/>
</dbReference>